<dbReference type="Proteomes" id="UP000070133">
    <property type="component" value="Unassembled WGS sequence"/>
</dbReference>
<protein>
    <submittedName>
        <fullName evidence="2">Uncharacterized protein</fullName>
    </submittedName>
</protein>
<proteinExistence type="predicted"/>
<dbReference type="AlphaFoldDB" id="A0A139H7N4"/>
<feature type="compositionally biased region" description="Polar residues" evidence="1">
    <location>
        <begin position="59"/>
        <end position="69"/>
    </location>
</feature>
<evidence type="ECO:0000313" key="2">
    <source>
        <dbReference type="EMBL" id="KXS98432.1"/>
    </source>
</evidence>
<comment type="caution">
    <text evidence="2">The sequence shown here is derived from an EMBL/GenBank/DDBJ whole genome shotgun (WGS) entry which is preliminary data.</text>
</comment>
<evidence type="ECO:0000313" key="3">
    <source>
        <dbReference type="Proteomes" id="UP000070133"/>
    </source>
</evidence>
<gene>
    <name evidence="2" type="ORF">AC578_1773</name>
</gene>
<name>A0A139H7N4_9PEZI</name>
<accession>A0A139H7N4</accession>
<sequence length="128" mass="14557">MILSNPRPLAFGPRCRQILPLERTPLSLFQPGASNQQHDGQGNGTGIRLNSMPEKRGHNPTSHWKSPTSVAKGRSNPDWEWHSKIRSWRSIERDGERHDYTPDQHAPYGLSISQTDCQHTRADLPRLC</sequence>
<organism evidence="2 3">
    <name type="scientific">Pseudocercospora eumusae</name>
    <dbReference type="NCBI Taxonomy" id="321146"/>
    <lineage>
        <taxon>Eukaryota</taxon>
        <taxon>Fungi</taxon>
        <taxon>Dikarya</taxon>
        <taxon>Ascomycota</taxon>
        <taxon>Pezizomycotina</taxon>
        <taxon>Dothideomycetes</taxon>
        <taxon>Dothideomycetidae</taxon>
        <taxon>Mycosphaerellales</taxon>
        <taxon>Mycosphaerellaceae</taxon>
        <taxon>Pseudocercospora</taxon>
    </lineage>
</organism>
<dbReference type="EMBL" id="LFZN01000114">
    <property type="protein sequence ID" value="KXS98432.1"/>
    <property type="molecule type" value="Genomic_DNA"/>
</dbReference>
<keyword evidence="3" id="KW-1185">Reference proteome</keyword>
<reference evidence="2 3" key="1">
    <citation type="submission" date="2015-07" db="EMBL/GenBank/DDBJ databases">
        <title>Comparative genomics of the Sigatoka disease complex on banana suggests a link between parallel evolutionary changes in Pseudocercospora fijiensis and Pseudocercospora eumusae and increased virulence on the banana host.</title>
        <authorList>
            <person name="Chang T.-C."/>
            <person name="Salvucci A."/>
            <person name="Crous P.W."/>
            <person name="Stergiopoulos I."/>
        </authorList>
    </citation>
    <scope>NUCLEOTIDE SEQUENCE [LARGE SCALE GENOMIC DNA]</scope>
    <source>
        <strain evidence="2 3">CBS 114824</strain>
    </source>
</reference>
<evidence type="ECO:0000256" key="1">
    <source>
        <dbReference type="SAM" id="MobiDB-lite"/>
    </source>
</evidence>
<feature type="region of interest" description="Disordered" evidence="1">
    <location>
        <begin position="28"/>
        <end position="78"/>
    </location>
</feature>